<feature type="compositionally biased region" description="Polar residues" evidence="1">
    <location>
        <begin position="34"/>
        <end position="66"/>
    </location>
</feature>
<reference evidence="3" key="1">
    <citation type="submission" date="2022-11" db="UniProtKB">
        <authorList>
            <consortium name="WormBaseParasite"/>
        </authorList>
    </citation>
    <scope>IDENTIFICATION</scope>
</reference>
<name>A0A914L2X9_MELIC</name>
<proteinExistence type="predicted"/>
<dbReference type="Proteomes" id="UP000887563">
    <property type="component" value="Unplaced"/>
</dbReference>
<organism evidence="2 3">
    <name type="scientific">Meloidogyne incognita</name>
    <name type="common">Southern root-knot nematode worm</name>
    <name type="synonym">Oxyuris incognita</name>
    <dbReference type="NCBI Taxonomy" id="6306"/>
    <lineage>
        <taxon>Eukaryota</taxon>
        <taxon>Metazoa</taxon>
        <taxon>Ecdysozoa</taxon>
        <taxon>Nematoda</taxon>
        <taxon>Chromadorea</taxon>
        <taxon>Rhabditida</taxon>
        <taxon>Tylenchina</taxon>
        <taxon>Tylenchomorpha</taxon>
        <taxon>Tylenchoidea</taxon>
        <taxon>Meloidogynidae</taxon>
        <taxon>Meloidogyninae</taxon>
        <taxon>Meloidogyne</taxon>
        <taxon>Meloidogyne incognita group</taxon>
    </lineage>
</organism>
<feature type="region of interest" description="Disordered" evidence="1">
    <location>
        <begin position="546"/>
        <end position="568"/>
    </location>
</feature>
<accession>A0A914L2X9</accession>
<feature type="region of interest" description="Disordered" evidence="1">
    <location>
        <begin position="1"/>
        <end position="110"/>
    </location>
</feature>
<evidence type="ECO:0000313" key="3">
    <source>
        <dbReference type="WBParaSite" id="Minc3s00232g08164"/>
    </source>
</evidence>
<feature type="region of interest" description="Disordered" evidence="1">
    <location>
        <begin position="221"/>
        <end position="259"/>
    </location>
</feature>
<sequence>MENNNEDYFPGGTEVVNKRKLKKKAKKLAEQKRPSTSRPNFRQSNRGSFQGSFVSRGNSRKTGNTIDNKDTPQKPPTLKSNSIETKPKFVQSQVKKSASENSFVQSRSWSSVVNSSNISQKLIQKQSAVNKVIKPVSNVDSSMNKQLSNTVNNGFLKQNISCKDSTVVSTKEDPSIINIDDSSKGGCLALEKSPSSNLAIKNTQTNKRKKPEKSILTAKENIENKENDLSNSLANVRPLNTSSGSSNASSEGTPRKKSYKEKCAINDAHNSMVYGREFKPDFTSQQLSEVLEGCANDHFEMKEKAEKYIKLEDAYKLLGSDEVTGLTMEQSVVLDSAYFYKKILALIETKVRCSTQDGKEKMVYMSSAMYIERAYKFLFGEEKRDEGLASEAIWGAFVIEVALFYKECGIFIKGHNSLQTLARFALGWYYNQFPPNHFKMLIRHMNLAHQNYYSGNSSTEEVYEFLEYVEDLCMYFKQIDKEGFKKHLENFLPTDDKPITIDYIFLFKKSRKSKIGGTGPHFFNYVASDYEINEQDIDQLEGSVDGGECSTSMPTGGGQGLNKGASRGRNELISGRGLSVGGINEYKGFDSTRGSKGWNNVGAKGAIKRGGSR</sequence>
<feature type="compositionally biased region" description="Polar residues" evidence="1">
    <location>
        <begin position="78"/>
        <end position="105"/>
    </location>
</feature>
<evidence type="ECO:0000313" key="2">
    <source>
        <dbReference type="Proteomes" id="UP000887563"/>
    </source>
</evidence>
<dbReference type="WBParaSite" id="Minc3s00232g08164">
    <property type="protein sequence ID" value="Minc3s00232g08164"/>
    <property type="gene ID" value="Minc3s00232g08164"/>
</dbReference>
<evidence type="ECO:0000256" key="1">
    <source>
        <dbReference type="SAM" id="MobiDB-lite"/>
    </source>
</evidence>
<protein>
    <submittedName>
        <fullName evidence="3">Uncharacterized protein</fullName>
    </submittedName>
</protein>
<feature type="compositionally biased region" description="Polar residues" evidence="1">
    <location>
        <begin position="229"/>
        <end position="241"/>
    </location>
</feature>
<dbReference type="AlphaFoldDB" id="A0A914L2X9"/>
<keyword evidence="2" id="KW-1185">Reference proteome</keyword>